<feature type="region of interest" description="Disordered" evidence="1">
    <location>
        <begin position="28"/>
        <end position="148"/>
    </location>
</feature>
<accession>A0AAV7SRU9</accession>
<name>A0AAV7SRU9_PLEWA</name>
<evidence type="ECO:0000313" key="2">
    <source>
        <dbReference type="EMBL" id="KAJ1166797.1"/>
    </source>
</evidence>
<dbReference type="EMBL" id="JANPWB010000008">
    <property type="protein sequence ID" value="KAJ1166797.1"/>
    <property type="molecule type" value="Genomic_DNA"/>
</dbReference>
<proteinExistence type="predicted"/>
<protein>
    <submittedName>
        <fullName evidence="2">Uncharacterized protein</fullName>
    </submittedName>
</protein>
<evidence type="ECO:0000313" key="3">
    <source>
        <dbReference type="Proteomes" id="UP001066276"/>
    </source>
</evidence>
<sequence length="148" mass="15592">MPEWEAPVSSPLSGPVCIGALRAQSDCTVWGRNPHHGPAAQGVQTKPSRDPVLPAPGSEGRRRGARLTSQAAAHAAPQPRSKLGPHTVGAARLPLGPQEAIRRSSPRGGASWRPPLGQTAIFRPRRRSSDGSVLARRHLGHPFASLAP</sequence>
<dbReference type="Proteomes" id="UP001066276">
    <property type="component" value="Chromosome 4_2"/>
</dbReference>
<organism evidence="2 3">
    <name type="scientific">Pleurodeles waltl</name>
    <name type="common">Iberian ribbed newt</name>
    <dbReference type="NCBI Taxonomy" id="8319"/>
    <lineage>
        <taxon>Eukaryota</taxon>
        <taxon>Metazoa</taxon>
        <taxon>Chordata</taxon>
        <taxon>Craniata</taxon>
        <taxon>Vertebrata</taxon>
        <taxon>Euteleostomi</taxon>
        <taxon>Amphibia</taxon>
        <taxon>Batrachia</taxon>
        <taxon>Caudata</taxon>
        <taxon>Salamandroidea</taxon>
        <taxon>Salamandridae</taxon>
        <taxon>Pleurodelinae</taxon>
        <taxon>Pleurodeles</taxon>
    </lineage>
</organism>
<gene>
    <name evidence="2" type="ORF">NDU88_007193</name>
</gene>
<dbReference type="AlphaFoldDB" id="A0AAV7SRU9"/>
<reference evidence="2" key="1">
    <citation type="journal article" date="2022" name="bioRxiv">
        <title>Sequencing and chromosome-scale assembly of the giantPleurodeles waltlgenome.</title>
        <authorList>
            <person name="Brown T."/>
            <person name="Elewa A."/>
            <person name="Iarovenko S."/>
            <person name="Subramanian E."/>
            <person name="Araus A.J."/>
            <person name="Petzold A."/>
            <person name="Susuki M."/>
            <person name="Suzuki K.-i.T."/>
            <person name="Hayashi T."/>
            <person name="Toyoda A."/>
            <person name="Oliveira C."/>
            <person name="Osipova E."/>
            <person name="Leigh N.D."/>
            <person name="Simon A."/>
            <person name="Yun M.H."/>
        </authorList>
    </citation>
    <scope>NUCLEOTIDE SEQUENCE</scope>
    <source>
        <strain evidence="2">20211129_DDA</strain>
        <tissue evidence="2">Liver</tissue>
    </source>
</reference>
<keyword evidence="3" id="KW-1185">Reference proteome</keyword>
<evidence type="ECO:0000256" key="1">
    <source>
        <dbReference type="SAM" id="MobiDB-lite"/>
    </source>
</evidence>
<comment type="caution">
    <text evidence="2">The sequence shown here is derived from an EMBL/GenBank/DDBJ whole genome shotgun (WGS) entry which is preliminary data.</text>
</comment>